<protein>
    <submittedName>
        <fullName evidence="3">Penicillin-binding protein</fullName>
    </submittedName>
</protein>
<evidence type="ECO:0000259" key="2">
    <source>
        <dbReference type="Pfam" id="PF00905"/>
    </source>
</evidence>
<dbReference type="EMBL" id="JAAHTE010000831">
    <property type="protein sequence ID" value="NEU03099.1"/>
    <property type="molecule type" value="Genomic_DNA"/>
</dbReference>
<dbReference type="GO" id="GO:0071555">
    <property type="term" value="P:cell wall organization"/>
    <property type="evidence" value="ECO:0007669"/>
    <property type="project" value="TreeGrafter"/>
</dbReference>
<dbReference type="GO" id="GO:0005886">
    <property type="term" value="C:plasma membrane"/>
    <property type="evidence" value="ECO:0007669"/>
    <property type="project" value="TreeGrafter"/>
</dbReference>
<feature type="domain" description="Penicillin-binding protein transpeptidase" evidence="2">
    <location>
        <begin position="54"/>
        <end position="79"/>
    </location>
</feature>
<feature type="non-terminal residue" evidence="3">
    <location>
        <position position="1"/>
    </location>
</feature>
<feature type="non-terminal residue" evidence="3">
    <location>
        <position position="83"/>
    </location>
</feature>
<gene>
    <name evidence="3" type="ORF">G3563_29655</name>
</gene>
<dbReference type="PANTHER" id="PTHR30627:SF26">
    <property type="entry name" value="PENICILLIN-BINDING PROTEIN 2B"/>
    <property type="match status" value="1"/>
</dbReference>
<dbReference type="InterPro" id="IPR001460">
    <property type="entry name" value="PCN-bd_Tpept"/>
</dbReference>
<feature type="region of interest" description="Disordered" evidence="1">
    <location>
        <begin position="1"/>
        <end position="20"/>
    </location>
</feature>
<evidence type="ECO:0000313" key="3">
    <source>
        <dbReference type="EMBL" id="NEU03099.1"/>
    </source>
</evidence>
<organism evidence="3">
    <name type="scientific">Escherichia coli</name>
    <dbReference type="NCBI Taxonomy" id="562"/>
    <lineage>
        <taxon>Bacteria</taxon>
        <taxon>Pseudomonadati</taxon>
        <taxon>Pseudomonadota</taxon>
        <taxon>Gammaproteobacteria</taxon>
        <taxon>Enterobacterales</taxon>
        <taxon>Enterobacteriaceae</taxon>
        <taxon>Escherichia</taxon>
    </lineage>
</organism>
<reference evidence="3" key="1">
    <citation type="submission" date="2020-02" db="EMBL/GenBank/DDBJ databases">
        <title>Investigating the Use of Bacteriophages as New Decolonization Strategy for Intestinal Carriage of CTX-M-15-producing ST131 Escherichia coli: an In Vitro Continuous Culture System Model.</title>
        <authorList>
            <person name="Bernasconi O.J."/>
            <person name="Campos-Madueno E.I."/>
            <person name="Dona V."/>
            <person name="Perreten V."/>
            <person name="Carattoli A."/>
            <person name="Endimiani A."/>
        </authorList>
    </citation>
    <scope>NUCLEOTIDE SEQUENCE</scope>
    <source>
        <strain evidence="3">4901.28</strain>
    </source>
</reference>
<dbReference type="GO" id="GO:0008658">
    <property type="term" value="F:penicillin binding"/>
    <property type="evidence" value="ECO:0007669"/>
    <property type="project" value="InterPro"/>
</dbReference>
<dbReference type="SUPFAM" id="SSF56601">
    <property type="entry name" value="beta-lactamase/transpeptidase-like"/>
    <property type="match status" value="1"/>
</dbReference>
<name>A0A6D1A735_ECOLX</name>
<dbReference type="Gene3D" id="3.40.710.10">
    <property type="entry name" value="DD-peptidase/beta-lactamase superfamily"/>
    <property type="match status" value="1"/>
</dbReference>
<dbReference type="Pfam" id="PF00905">
    <property type="entry name" value="Transpeptidase"/>
    <property type="match status" value="1"/>
</dbReference>
<accession>A0A6D1A735</accession>
<dbReference type="Gene3D" id="3.90.1310.10">
    <property type="entry name" value="Penicillin-binding protein 2a (Domain 2)"/>
    <property type="match status" value="1"/>
</dbReference>
<dbReference type="InterPro" id="IPR050515">
    <property type="entry name" value="Beta-lactam/transpept"/>
</dbReference>
<dbReference type="InterPro" id="IPR012338">
    <property type="entry name" value="Beta-lactam/transpept-like"/>
</dbReference>
<proteinExistence type="predicted"/>
<dbReference type="AlphaFoldDB" id="A0A6D1A735"/>
<comment type="caution">
    <text evidence="3">The sequence shown here is derived from an EMBL/GenBank/DDBJ whole genome shotgun (WGS) entry which is preliminary data.</text>
</comment>
<evidence type="ECO:0000256" key="1">
    <source>
        <dbReference type="SAM" id="MobiDB-lite"/>
    </source>
</evidence>
<sequence length="83" mass="9282">ESDKSGWELPNSKNKITAPKNGDNVYLTIDQKIQTFLEDSMTKVAQKYNPKKIMAAVVDPKTGKVLAMGQRPSFDPNKRDVTN</sequence>
<dbReference type="PANTHER" id="PTHR30627">
    <property type="entry name" value="PEPTIDOGLYCAN D,D-TRANSPEPTIDASE"/>
    <property type="match status" value="1"/>
</dbReference>